<feature type="transmembrane region" description="Helical" evidence="6">
    <location>
        <begin position="292"/>
        <end position="312"/>
    </location>
</feature>
<keyword evidence="2 4" id="KW-0547">Nucleotide-binding</keyword>
<dbReference type="GO" id="GO:0003677">
    <property type="term" value="F:DNA binding"/>
    <property type="evidence" value="ECO:0007669"/>
    <property type="project" value="InterPro"/>
</dbReference>
<comment type="caution">
    <text evidence="8">The sequence shown here is derived from an EMBL/GenBank/DDBJ whole genome shotgun (WGS) entry which is preliminary data.</text>
</comment>
<reference evidence="8" key="2">
    <citation type="journal article" date="2021" name="PeerJ">
        <title>Extensive microbial diversity within the chicken gut microbiome revealed by metagenomics and culture.</title>
        <authorList>
            <person name="Gilroy R."/>
            <person name="Ravi A."/>
            <person name="Getino M."/>
            <person name="Pursley I."/>
            <person name="Horton D.L."/>
            <person name="Alikhan N.F."/>
            <person name="Baker D."/>
            <person name="Gharbi K."/>
            <person name="Hall N."/>
            <person name="Watson M."/>
            <person name="Adriaenssens E.M."/>
            <person name="Foster-Nyarko E."/>
            <person name="Jarju S."/>
            <person name="Secka A."/>
            <person name="Antonio M."/>
            <person name="Oren A."/>
            <person name="Chaudhuri R.R."/>
            <person name="La Ragione R."/>
            <person name="Hildebrand F."/>
            <person name="Pallen M.J."/>
        </authorList>
    </citation>
    <scope>NUCLEOTIDE SEQUENCE</scope>
    <source>
        <strain evidence="8">ChiW13-3771</strain>
    </source>
</reference>
<evidence type="ECO:0000313" key="9">
    <source>
        <dbReference type="Proteomes" id="UP000824201"/>
    </source>
</evidence>
<keyword evidence="6" id="KW-0812">Transmembrane</keyword>
<reference evidence="8" key="1">
    <citation type="submission" date="2020-10" db="EMBL/GenBank/DDBJ databases">
        <authorList>
            <person name="Gilroy R."/>
        </authorList>
    </citation>
    <scope>NUCLEOTIDE SEQUENCE</scope>
    <source>
        <strain evidence="8">ChiW13-3771</strain>
    </source>
</reference>
<dbReference type="InterPro" id="IPR023839">
    <property type="entry name" value="Firmicutes_EssC_C"/>
</dbReference>
<accession>A0A9D1EGA5</accession>
<feature type="domain" description="FtsK" evidence="7">
    <location>
        <begin position="1024"/>
        <end position="1209"/>
    </location>
</feature>
<dbReference type="CDD" id="cd01127">
    <property type="entry name" value="TrwB_TraG_TraD_VirD4"/>
    <property type="match status" value="1"/>
</dbReference>
<dbReference type="InterPro" id="IPR027417">
    <property type="entry name" value="P-loop_NTPase"/>
</dbReference>
<dbReference type="Proteomes" id="UP000824201">
    <property type="component" value="Unassembled WGS sequence"/>
</dbReference>
<keyword evidence="6" id="KW-1133">Transmembrane helix</keyword>
<evidence type="ECO:0000256" key="6">
    <source>
        <dbReference type="SAM" id="Phobius"/>
    </source>
</evidence>
<dbReference type="Pfam" id="PF00498">
    <property type="entry name" value="FHA"/>
    <property type="match status" value="1"/>
</dbReference>
<keyword evidence="6" id="KW-0472">Membrane</keyword>
<dbReference type="Pfam" id="PF01580">
    <property type="entry name" value="FtsK_SpoIIIE"/>
    <property type="match status" value="2"/>
</dbReference>
<evidence type="ECO:0000256" key="4">
    <source>
        <dbReference type="PROSITE-ProRule" id="PRU00289"/>
    </source>
</evidence>
<evidence type="ECO:0000259" key="7">
    <source>
        <dbReference type="PROSITE" id="PS50901"/>
    </source>
</evidence>
<dbReference type="Gene3D" id="2.60.200.20">
    <property type="match status" value="1"/>
</dbReference>
<feature type="binding site" evidence="4">
    <location>
        <begin position="706"/>
        <end position="713"/>
    </location>
    <ligand>
        <name>ATP</name>
        <dbReference type="ChEBI" id="CHEBI:30616"/>
    </ligand>
</feature>
<evidence type="ECO:0000256" key="1">
    <source>
        <dbReference type="ARBA" id="ARBA00022737"/>
    </source>
</evidence>
<dbReference type="InterPro" id="IPR002543">
    <property type="entry name" value="FtsK_dom"/>
</dbReference>
<dbReference type="CDD" id="cd00060">
    <property type="entry name" value="FHA"/>
    <property type="match status" value="1"/>
</dbReference>
<dbReference type="NCBIfam" id="TIGR03928">
    <property type="entry name" value="T7_EssCb_Firm"/>
    <property type="match status" value="1"/>
</dbReference>
<feature type="domain" description="FtsK" evidence="7">
    <location>
        <begin position="686"/>
        <end position="886"/>
    </location>
</feature>
<dbReference type="EMBL" id="DVHN01000180">
    <property type="protein sequence ID" value="HIR89799.1"/>
    <property type="molecule type" value="Genomic_DNA"/>
</dbReference>
<keyword evidence="3 4" id="KW-0067">ATP-binding</keyword>
<dbReference type="InterPro" id="IPR000253">
    <property type="entry name" value="FHA_dom"/>
</dbReference>
<organism evidence="8 9">
    <name type="scientific">Candidatus Fimimorpha faecalis</name>
    <dbReference type="NCBI Taxonomy" id="2840824"/>
    <lineage>
        <taxon>Bacteria</taxon>
        <taxon>Bacillati</taxon>
        <taxon>Bacillota</taxon>
        <taxon>Clostridia</taxon>
        <taxon>Eubacteriales</taxon>
        <taxon>Candidatus Fimimorpha</taxon>
    </lineage>
</organism>
<evidence type="ECO:0000313" key="8">
    <source>
        <dbReference type="EMBL" id="HIR89799.1"/>
    </source>
</evidence>
<keyword evidence="1" id="KW-0677">Repeat</keyword>
<dbReference type="SUPFAM" id="SSF52540">
    <property type="entry name" value="P-loop containing nucleoside triphosphate hydrolases"/>
    <property type="match status" value="3"/>
</dbReference>
<protein>
    <submittedName>
        <fullName evidence="8">Type VII secretion protein EssC</fullName>
    </submittedName>
</protein>
<feature type="binding site" evidence="4">
    <location>
        <begin position="1042"/>
        <end position="1049"/>
    </location>
    <ligand>
        <name>ATP</name>
        <dbReference type="ChEBI" id="CHEBI:30616"/>
    </ligand>
</feature>
<evidence type="ECO:0000256" key="3">
    <source>
        <dbReference type="ARBA" id="ARBA00022840"/>
    </source>
</evidence>
<keyword evidence="5" id="KW-0175">Coiled coil</keyword>
<gene>
    <name evidence="8" type="primary">essC</name>
    <name evidence="8" type="ORF">IAC96_12715</name>
</gene>
<dbReference type="PROSITE" id="PS50901">
    <property type="entry name" value="FTSK"/>
    <property type="match status" value="2"/>
</dbReference>
<proteinExistence type="predicted"/>
<dbReference type="InterPro" id="IPR050206">
    <property type="entry name" value="FtsK/SpoIIIE/SftA"/>
</dbReference>
<dbReference type="PANTHER" id="PTHR22683:SF1">
    <property type="entry name" value="TYPE VII SECRETION SYSTEM PROTEIN ESSC"/>
    <property type="match status" value="1"/>
</dbReference>
<dbReference type="PANTHER" id="PTHR22683">
    <property type="entry name" value="SPORULATION PROTEIN RELATED"/>
    <property type="match status" value="1"/>
</dbReference>
<feature type="transmembrane region" description="Helical" evidence="6">
    <location>
        <begin position="258"/>
        <end position="280"/>
    </location>
</feature>
<evidence type="ECO:0000256" key="5">
    <source>
        <dbReference type="SAM" id="Coils"/>
    </source>
</evidence>
<dbReference type="Gene3D" id="3.40.50.300">
    <property type="entry name" value="P-loop containing nucleotide triphosphate hydrolases"/>
    <property type="match status" value="2"/>
</dbReference>
<name>A0A9D1EGA5_9FIRM</name>
<dbReference type="InterPro" id="IPR008984">
    <property type="entry name" value="SMAD_FHA_dom_sf"/>
</dbReference>
<evidence type="ECO:0000256" key="2">
    <source>
        <dbReference type="ARBA" id="ARBA00022741"/>
    </source>
</evidence>
<feature type="coiled-coil region" evidence="5">
    <location>
        <begin position="1281"/>
        <end position="1308"/>
    </location>
</feature>
<dbReference type="GO" id="GO:0005524">
    <property type="term" value="F:ATP binding"/>
    <property type="evidence" value="ECO:0007669"/>
    <property type="project" value="UniProtKB-UniRule"/>
</dbReference>
<feature type="coiled-coil region" evidence="5">
    <location>
        <begin position="1403"/>
        <end position="1437"/>
    </location>
</feature>
<sequence length="1553" mass="180262">MKKQMDVVLFLDRVMIRKKLSEVLEHVKNGFLLKEYFNGKMDLAFPFLLEEERVVVNWSLFSDLEVKLGNELIGYCIVHHNDLFTIYDTEHKINYQILFLEHCKLNYTYDSYQLEIEKTITIGRSLDNLICIPNNSYISKESHVVIENHSNSGWYIKEKAELHRLYINGVQCSESRLQQGDQLFLAGVSMVFGTNWIAVPKELVRCHGMNRVKIPYRAKEEEEMNQFNISPRILHPLHQETYKIEPPPLIARVTHNSILLTMGPSLTMSIATIIGMGFTISNTIGKNGIVSVLSSLSVTIGMFIGAVLWPILRRRNQKKLEAVAEAERQRKYRSYIEQKENLLKNISHYNLELFSQELAPPPKFICHFLDKRKDQYSYYHRLWERLKDDPDFLNIRLGTGEIKNPVHIEVPEEKFSMIQDELKQEPQRLKEEYSTIKDAPITVSLLTYRSIGIIAETHAVLNQMAKKILVNLIGLHSSADLKIIMICDSIWMNQYQWLRKIPHMWDNNHKIRFIGSSQESVRSIFSYIEEQLNQIDKEIEIPYFVLFIQNPELMKRERLLRYLKNSERRLSVVYLYGSFSKIPNDCNVLLECKEEGGKYYRKEKNQFIVSDFKNDRLDEEDIHLFSNKISAFSAIEEKWEFAIPESISFLELYQVGNVEALHLLKRWNRSNIEKSLAVPIGIMQNGEIFSLDIHEKYHGSHGLVAGTTGSGKSEFLQTYILSLMVNFSPEEIAFVLIDYKGGDMLKPFQHTPYIAASLDNMSSNMLQRALISLKAENERRQKMLAKAKEQLQIDKLDINSYQKYRKEGKLKDPMPHLVIIVDEFAELKAQNWEFLEQLVNIARIGRSLGVHLILATQRPSGQVDPQIWSNARFRVCLKVQTRTDSSDMIGRGDAAFIKNPGEFYTTVGYDELFVHAQSAYSGAEYIEASQFVQKEESTVALVDETASVIRSVSDNVLGNRTGKQQISVIIQHIIETAKNHFQPTNTLWLPSLGRRLYIEDYITKLQSDNPDIPIAIIDDVKNQAQPIYQLNLRNQGNIAIYGLAETGKTTMIQTILTGLAYKYTPEEWCFYYLDMAGGATGYYCYLPHCGGVISGEREDEIAAILQLLQREIQERKQLFRKNNCNSYAEYNKTVKSSLPMITIVVDLYTPFTERYFKLQMQLIQIVSSGKTYGVYSLITSNSKDGIYYKIKEQMNTYFMLYLNDVVTQQILLKISSIPILSEQIPGRGVLVIGEGKERRAVEFQTLLYEKAETDSERVDKLISSYKLIKSNWKGKLPKTIQKVEEMKKEETEKELEEQSGNRNIVRMNQSILRPDPINRNEACLLIGKKDNQLYGILFERLIALPLTGLDREQNLNCMQMLLKQVQQMSNRRIMLFDPQNQLKKKQEIQTYCCNSEEEIDRFVSILNSEFKQRLEEKKKLEKERKSQKEIYDGFKEKEKYFIFINEFDLFFRAFSNEANDILSKIVQNCGQIGIYFIVSEVYPKLLRYRQQALYRGIFQSSYGVICDGQISQQSGIYLHSAVGELHAKLYDWKSKEREWVFYEEEKAVPVKCL</sequence>
<dbReference type="SUPFAM" id="SSF49879">
    <property type="entry name" value="SMAD/FHA domain"/>
    <property type="match status" value="1"/>
</dbReference>